<dbReference type="Proteomes" id="UP000604273">
    <property type="component" value="Unassembled WGS sequence"/>
</dbReference>
<dbReference type="EMBL" id="JABFAI010000087">
    <property type="protein sequence ID" value="KAF4956383.1"/>
    <property type="molecule type" value="Genomic_DNA"/>
</dbReference>
<gene>
    <name evidence="9" type="ORF">FGADI_3960</name>
</gene>
<dbReference type="PANTHER" id="PTHR45646:SF11">
    <property type="entry name" value="SERINE_THREONINE-PROTEIN KINASE DOA"/>
    <property type="match status" value="1"/>
</dbReference>
<evidence type="ECO:0000256" key="2">
    <source>
        <dbReference type="ARBA" id="ARBA00022679"/>
    </source>
</evidence>
<comment type="caution">
    <text evidence="9">The sequence shown here is derived from an EMBL/GenBank/DDBJ whole genome shotgun (WGS) entry which is preliminary data.</text>
</comment>
<keyword evidence="3 6" id="KW-0547">Nucleotide-binding</keyword>
<evidence type="ECO:0000256" key="7">
    <source>
        <dbReference type="SAM" id="MobiDB-lite"/>
    </source>
</evidence>
<evidence type="ECO:0000256" key="3">
    <source>
        <dbReference type="ARBA" id="ARBA00022741"/>
    </source>
</evidence>
<dbReference type="InterPro" id="IPR051175">
    <property type="entry name" value="CLK_kinases"/>
</dbReference>
<keyword evidence="4" id="KW-0418">Kinase</keyword>
<dbReference type="GO" id="GO:0043484">
    <property type="term" value="P:regulation of RNA splicing"/>
    <property type="evidence" value="ECO:0007669"/>
    <property type="project" value="TreeGrafter"/>
</dbReference>
<dbReference type="GO" id="GO:0004674">
    <property type="term" value="F:protein serine/threonine kinase activity"/>
    <property type="evidence" value="ECO:0007669"/>
    <property type="project" value="UniProtKB-KW"/>
</dbReference>
<protein>
    <recommendedName>
        <fullName evidence="8">Protein kinase domain-containing protein</fullName>
    </recommendedName>
</protein>
<dbReference type="GO" id="GO:0005634">
    <property type="term" value="C:nucleus"/>
    <property type="evidence" value="ECO:0007669"/>
    <property type="project" value="TreeGrafter"/>
</dbReference>
<keyword evidence="5 6" id="KW-0067">ATP-binding</keyword>
<reference evidence="9" key="1">
    <citation type="journal article" date="2020" name="BMC Genomics">
        <title>Correction to: Identification and distribution of gene clusters required for synthesis of sphingolipid metabolism inhibitors in diverse species of the filamentous fungus Fusarium.</title>
        <authorList>
            <person name="Kim H.S."/>
            <person name="Lohmar J.M."/>
            <person name="Busman M."/>
            <person name="Brown D.W."/>
            <person name="Naumann T.A."/>
            <person name="Divon H.H."/>
            <person name="Lysoe E."/>
            <person name="Uhlig S."/>
            <person name="Proctor R.H."/>
        </authorList>
    </citation>
    <scope>NUCLEOTIDE SEQUENCE</scope>
    <source>
        <strain evidence="9">NRRL 45417</strain>
    </source>
</reference>
<reference evidence="9" key="2">
    <citation type="submission" date="2020-05" db="EMBL/GenBank/DDBJ databases">
        <authorList>
            <person name="Kim H.-S."/>
            <person name="Proctor R.H."/>
            <person name="Brown D.W."/>
        </authorList>
    </citation>
    <scope>NUCLEOTIDE SEQUENCE</scope>
    <source>
        <strain evidence="9">NRRL 45417</strain>
    </source>
</reference>
<feature type="compositionally biased region" description="Polar residues" evidence="7">
    <location>
        <begin position="1"/>
        <end position="18"/>
    </location>
</feature>
<evidence type="ECO:0000256" key="4">
    <source>
        <dbReference type="ARBA" id="ARBA00022777"/>
    </source>
</evidence>
<keyword evidence="1" id="KW-0723">Serine/threonine-protein kinase</keyword>
<evidence type="ECO:0000256" key="6">
    <source>
        <dbReference type="PROSITE-ProRule" id="PRU10141"/>
    </source>
</evidence>
<evidence type="ECO:0000256" key="5">
    <source>
        <dbReference type="ARBA" id="ARBA00022840"/>
    </source>
</evidence>
<dbReference type="InterPro" id="IPR011009">
    <property type="entry name" value="Kinase-like_dom_sf"/>
</dbReference>
<dbReference type="Gene3D" id="3.30.200.20">
    <property type="entry name" value="Phosphorylase Kinase, domain 1"/>
    <property type="match status" value="1"/>
</dbReference>
<feature type="binding site" evidence="6">
    <location>
        <position position="103"/>
    </location>
    <ligand>
        <name>ATP</name>
        <dbReference type="ChEBI" id="CHEBI:30616"/>
    </ligand>
</feature>
<proteinExistence type="predicted"/>
<keyword evidence="2" id="KW-0808">Transferase</keyword>
<keyword evidence="10" id="KW-1185">Reference proteome</keyword>
<dbReference type="Pfam" id="PF00069">
    <property type="entry name" value="Pkinase"/>
    <property type="match status" value="1"/>
</dbReference>
<dbReference type="InterPro" id="IPR017441">
    <property type="entry name" value="Protein_kinase_ATP_BS"/>
</dbReference>
<dbReference type="Gene3D" id="1.10.510.10">
    <property type="entry name" value="Transferase(Phosphotransferase) domain 1"/>
    <property type="match status" value="1"/>
</dbReference>
<evidence type="ECO:0000313" key="10">
    <source>
        <dbReference type="Proteomes" id="UP000604273"/>
    </source>
</evidence>
<dbReference type="PROSITE" id="PS00107">
    <property type="entry name" value="PROTEIN_KINASE_ATP"/>
    <property type="match status" value="1"/>
</dbReference>
<dbReference type="InterPro" id="IPR000719">
    <property type="entry name" value="Prot_kinase_dom"/>
</dbReference>
<organism evidence="9 10">
    <name type="scientific">Fusarium gaditjirri</name>
    <dbReference type="NCBI Taxonomy" id="282569"/>
    <lineage>
        <taxon>Eukaryota</taxon>
        <taxon>Fungi</taxon>
        <taxon>Dikarya</taxon>
        <taxon>Ascomycota</taxon>
        <taxon>Pezizomycotina</taxon>
        <taxon>Sordariomycetes</taxon>
        <taxon>Hypocreomycetidae</taxon>
        <taxon>Hypocreales</taxon>
        <taxon>Nectriaceae</taxon>
        <taxon>Fusarium</taxon>
        <taxon>Fusarium nisikadoi species complex</taxon>
    </lineage>
</organism>
<accession>A0A8H4TEA0</accession>
<evidence type="ECO:0000259" key="8">
    <source>
        <dbReference type="PROSITE" id="PS50011"/>
    </source>
</evidence>
<evidence type="ECO:0000256" key="1">
    <source>
        <dbReference type="ARBA" id="ARBA00022527"/>
    </source>
</evidence>
<dbReference type="AlphaFoldDB" id="A0A8H4TEA0"/>
<dbReference type="PANTHER" id="PTHR45646">
    <property type="entry name" value="SERINE/THREONINE-PROTEIN KINASE DOA-RELATED"/>
    <property type="match status" value="1"/>
</dbReference>
<name>A0A8H4TEA0_9HYPO</name>
<feature type="region of interest" description="Disordered" evidence="7">
    <location>
        <begin position="1"/>
        <end position="27"/>
    </location>
</feature>
<dbReference type="PROSITE" id="PS50011">
    <property type="entry name" value="PROTEIN_KINASE_DOM"/>
    <property type="match status" value="1"/>
</dbReference>
<feature type="domain" description="Protein kinase" evidence="8">
    <location>
        <begin position="74"/>
        <end position="405"/>
    </location>
</feature>
<dbReference type="GO" id="GO:0005524">
    <property type="term" value="F:ATP binding"/>
    <property type="evidence" value="ECO:0007669"/>
    <property type="project" value="UniProtKB-UniRule"/>
</dbReference>
<dbReference type="SUPFAM" id="SSF56112">
    <property type="entry name" value="Protein kinase-like (PK-like)"/>
    <property type="match status" value="1"/>
</dbReference>
<evidence type="ECO:0000313" key="9">
    <source>
        <dbReference type="EMBL" id="KAF4956383.1"/>
    </source>
</evidence>
<sequence>MDRVPTTASLSSESTQPASLIDEPSLEGEEAEDWGDFVDSDDEADVEFACEDISLYPRGFCYPISIGDIIVERYRVIHKLGHGAFSTVWMAQDLIEKKDVALKVLMLGSPDRDYQTQSEIIGTAKDLTYLLLYHQIFLLPSPHGQHRVFVFPPQGPNLRNHSPRKAPIATRMAFAVQLLNALKVLHEAGIVHADLNTANIMYTLRPLNNSLSEKYKQIGQPRKMKLWTEQWKDGELVIPAKPKEDLIGDSVVLGDFGLAHKAGTSTQKMQSPATYCAPERVHNINPSYGSDIWSYMCIFFELYTGLYIFQGWSHASVVSSIVHTLGPLPESWKGTYHVGGSGEDEWYDQNWQMDLEFDLKGRITQLRPDVSARELELVVLIIQRGLVYQPQNRITAAELLEHDLFKELLSYFDMTSQPDMVVQQALE</sequence>
<dbReference type="OrthoDB" id="5979581at2759"/>